<accession>A0AA39GHP4</accession>
<evidence type="ECO:0000313" key="2">
    <source>
        <dbReference type="EMBL" id="KAK0387540.1"/>
    </source>
</evidence>
<dbReference type="EMBL" id="JAPDFR010000003">
    <property type="protein sequence ID" value="KAK0387540.1"/>
    <property type="molecule type" value="Genomic_DNA"/>
</dbReference>
<feature type="signal peptide" evidence="1">
    <location>
        <begin position="1"/>
        <end position="22"/>
    </location>
</feature>
<comment type="caution">
    <text evidence="2">The sequence shown here is derived from an EMBL/GenBank/DDBJ whole genome shotgun (WGS) entry which is preliminary data.</text>
</comment>
<evidence type="ECO:0008006" key="4">
    <source>
        <dbReference type="Google" id="ProtNLM"/>
    </source>
</evidence>
<sequence>MWTKSVFTQSIWLLVSCQWASAATVDWTSITTSRGDQLPDFSFCGYHSSDKEIPSTDSTPIVTVKSSSGDQTAEIQQALDLAAASGGGVVRLAKGTLHVSSGLVIPSNVVLQGAGIASTYLAVDGLKVGIPVLSLGNGTASRFNPERSTAITDEYVGIGAKTVTVQNAEGIKAGQSVFVSRAVTAAWVRDNGMADLVRDDEPQTWIREGVLVQQPRVVEKVSGKKVTFKVPLTDALDSKYMSPYLAVYSSPPKSYEIGVEDLSITRKPSCSGLKLNASSPCAVAALSVAPWTVDSWVRGVNITGFNSFLEIQSNSSRITIEKLSLFRDADTDNAAGYPADISIQGSQVLIRESGQYGLSTAKAFAVVTQSGTPGPNAVLRHETQANIQQLYPHQRWAHGFLVDDTDASASFINRGTSGSGHGWSINAGVTWNVRGDVQIQSPPLGVNWGVGSTGKIVSPTNGTMLGTGSKVTPQSLFEAQLSARKT</sequence>
<feature type="chain" id="PRO_5041464043" description="Pectate lyase superfamily protein domain-containing protein" evidence="1">
    <location>
        <begin position="23"/>
        <end position="486"/>
    </location>
</feature>
<dbReference type="PROSITE" id="PS51257">
    <property type="entry name" value="PROKAR_LIPOPROTEIN"/>
    <property type="match status" value="1"/>
</dbReference>
<dbReference type="InterPro" id="IPR012334">
    <property type="entry name" value="Pectin_lyas_fold"/>
</dbReference>
<organism evidence="2 3">
    <name type="scientific">Sarocladium strictum</name>
    <name type="common">Black bundle disease fungus</name>
    <name type="synonym">Acremonium strictum</name>
    <dbReference type="NCBI Taxonomy" id="5046"/>
    <lineage>
        <taxon>Eukaryota</taxon>
        <taxon>Fungi</taxon>
        <taxon>Dikarya</taxon>
        <taxon>Ascomycota</taxon>
        <taxon>Pezizomycotina</taxon>
        <taxon>Sordariomycetes</taxon>
        <taxon>Hypocreomycetidae</taxon>
        <taxon>Hypocreales</taxon>
        <taxon>Sarocladiaceae</taxon>
        <taxon>Sarocladium</taxon>
    </lineage>
</organism>
<dbReference type="InterPro" id="IPR011050">
    <property type="entry name" value="Pectin_lyase_fold/virulence"/>
</dbReference>
<evidence type="ECO:0000313" key="3">
    <source>
        <dbReference type="Proteomes" id="UP001175261"/>
    </source>
</evidence>
<dbReference type="SUPFAM" id="SSF51126">
    <property type="entry name" value="Pectin lyase-like"/>
    <property type="match status" value="1"/>
</dbReference>
<dbReference type="AlphaFoldDB" id="A0AA39GHP4"/>
<name>A0AA39GHP4_SARSR</name>
<protein>
    <recommendedName>
        <fullName evidence="4">Pectate lyase superfamily protein domain-containing protein</fullName>
    </recommendedName>
</protein>
<gene>
    <name evidence="2" type="ORF">NLU13_3786</name>
</gene>
<keyword evidence="3" id="KW-1185">Reference proteome</keyword>
<dbReference type="Proteomes" id="UP001175261">
    <property type="component" value="Unassembled WGS sequence"/>
</dbReference>
<reference evidence="2" key="1">
    <citation type="submission" date="2022-10" db="EMBL/GenBank/DDBJ databases">
        <title>Determination and structural analysis of whole genome sequence of Sarocladium strictum F4-1.</title>
        <authorList>
            <person name="Hu L."/>
            <person name="Jiang Y."/>
        </authorList>
    </citation>
    <scope>NUCLEOTIDE SEQUENCE</scope>
    <source>
        <strain evidence="2">F4-1</strain>
    </source>
</reference>
<proteinExistence type="predicted"/>
<evidence type="ECO:0000256" key="1">
    <source>
        <dbReference type="SAM" id="SignalP"/>
    </source>
</evidence>
<dbReference type="Gene3D" id="2.160.20.10">
    <property type="entry name" value="Single-stranded right-handed beta-helix, Pectin lyase-like"/>
    <property type="match status" value="1"/>
</dbReference>
<keyword evidence="1" id="KW-0732">Signal</keyword>